<dbReference type="AlphaFoldDB" id="A0A8J4PU28"/>
<dbReference type="OrthoDB" id="239865at2759"/>
<evidence type="ECO:0000313" key="3">
    <source>
        <dbReference type="EMBL" id="KAF2073600.1"/>
    </source>
</evidence>
<keyword evidence="4" id="KW-1185">Reference proteome</keyword>
<organism evidence="3 4">
    <name type="scientific">Polysphondylium violaceum</name>
    <dbReference type="NCBI Taxonomy" id="133409"/>
    <lineage>
        <taxon>Eukaryota</taxon>
        <taxon>Amoebozoa</taxon>
        <taxon>Evosea</taxon>
        <taxon>Eumycetozoa</taxon>
        <taxon>Dictyostelia</taxon>
        <taxon>Dictyosteliales</taxon>
        <taxon>Dictyosteliaceae</taxon>
        <taxon>Polysphondylium</taxon>
    </lineage>
</organism>
<evidence type="ECO:0000313" key="4">
    <source>
        <dbReference type="Proteomes" id="UP000695562"/>
    </source>
</evidence>
<comment type="caution">
    <text evidence="3">The sequence shown here is derived from an EMBL/GenBank/DDBJ whole genome shotgun (WGS) entry which is preliminary data.</text>
</comment>
<reference evidence="3" key="1">
    <citation type="submission" date="2020-01" db="EMBL/GenBank/DDBJ databases">
        <title>Development of genomics and gene disruption for Polysphondylium violaceum indicates a role for the polyketide synthase stlB in stalk morphogenesis.</title>
        <authorList>
            <person name="Narita B."/>
            <person name="Kawabe Y."/>
            <person name="Kin K."/>
            <person name="Saito T."/>
            <person name="Gibbs R."/>
            <person name="Kuspa A."/>
            <person name="Muzny D."/>
            <person name="Queller D."/>
            <person name="Richards S."/>
            <person name="Strassman J."/>
            <person name="Sucgang R."/>
            <person name="Worley K."/>
            <person name="Schaap P."/>
        </authorList>
    </citation>
    <scope>NUCLEOTIDE SEQUENCE</scope>
    <source>
        <strain evidence="3">QSvi11</strain>
    </source>
</reference>
<dbReference type="Pfam" id="PF00400">
    <property type="entry name" value="WD40"/>
    <property type="match status" value="1"/>
</dbReference>
<evidence type="ECO:0000256" key="1">
    <source>
        <dbReference type="PROSITE-ProRule" id="PRU00221"/>
    </source>
</evidence>
<dbReference type="InterPro" id="IPR051150">
    <property type="entry name" value="SWT21/TCAB1_mRNA_Telomere"/>
</dbReference>
<gene>
    <name evidence="3" type="ORF">CYY_005089</name>
</gene>
<dbReference type="SMART" id="SM00320">
    <property type="entry name" value="WD40"/>
    <property type="match status" value="5"/>
</dbReference>
<sequence length="521" mass="59217">MNEIVNSSSNNEIESSSSISGSNEATVVSNTIITSVEQSENDVLLALEKKKKELMLAFLEENNSQTIVIQEKATTTEFENNDNSSTTIITETDTMIIDNSNNNLLETNETITMIHLKPNFDNMKAIIKSSNDDNNNQSGKDNFLKGIKFSPDGTCILSCSEDNYLKLFELPSQEYIEQQQQTNEIIDIKPILNIKEYNTIYDYCWYPNMNSMYQETCCFLSSSSGVPMHLYDAFTGVLRGSYIPFKDVDDIETAYSVQFNQTGTKIYSGFKKSIKIFDINRPGNDYDVISTYKKKKRKLKGNYNDEYNDLELAGIVSCISFDKACNTGLFAAATYNGNLGLFDEKSNQLVDLIPFPKSMNNNSNVVTGITQIMFSPLNGNYVFASYRKSNVIVGWDIRNTVAEQVYQFHRSLDTHQRMTFDIDPYSGRYLTTGSQDGDLHIYDLFEPEESKQLVQTTRLQNSSVNGTSFHPFLPLLATSFGERSFNIKDDECDHTNNNSIEQQQDRNRPNKLLEVFKFEIK</sequence>
<dbReference type="InterPro" id="IPR001680">
    <property type="entry name" value="WD40_rpt"/>
</dbReference>
<dbReference type="InterPro" id="IPR015943">
    <property type="entry name" value="WD40/YVTN_repeat-like_dom_sf"/>
</dbReference>
<dbReference type="EMBL" id="AJWJ01000194">
    <property type="protein sequence ID" value="KAF2073600.1"/>
    <property type="molecule type" value="Genomic_DNA"/>
</dbReference>
<feature type="repeat" description="WD" evidence="1">
    <location>
        <begin position="137"/>
        <end position="178"/>
    </location>
</feature>
<dbReference type="PANTHER" id="PTHR13211">
    <property type="entry name" value="TELOMERASE CAJAL BODY PROTEIN 1"/>
    <property type="match status" value="1"/>
</dbReference>
<name>A0A8J4PU28_9MYCE</name>
<dbReference type="Gene3D" id="2.130.10.10">
    <property type="entry name" value="YVTN repeat-like/Quinoprotein amine dehydrogenase"/>
    <property type="match status" value="1"/>
</dbReference>
<dbReference type="InterPro" id="IPR036322">
    <property type="entry name" value="WD40_repeat_dom_sf"/>
</dbReference>
<dbReference type="PANTHER" id="PTHR13211:SF0">
    <property type="entry name" value="TELOMERASE CAJAL BODY PROTEIN 1"/>
    <property type="match status" value="1"/>
</dbReference>
<dbReference type="Proteomes" id="UP000695562">
    <property type="component" value="Unassembled WGS sequence"/>
</dbReference>
<evidence type="ECO:0000256" key="2">
    <source>
        <dbReference type="SAM" id="MobiDB-lite"/>
    </source>
</evidence>
<feature type="region of interest" description="Disordered" evidence="2">
    <location>
        <begin position="1"/>
        <end position="21"/>
    </location>
</feature>
<proteinExistence type="predicted"/>
<dbReference type="PROSITE" id="PS50082">
    <property type="entry name" value="WD_REPEATS_2"/>
    <property type="match status" value="1"/>
</dbReference>
<evidence type="ECO:0008006" key="5">
    <source>
        <dbReference type="Google" id="ProtNLM"/>
    </source>
</evidence>
<accession>A0A8J4PU28</accession>
<protein>
    <recommendedName>
        <fullName evidence="5">WD40 repeat-containing protein</fullName>
    </recommendedName>
</protein>
<dbReference type="SUPFAM" id="SSF50978">
    <property type="entry name" value="WD40 repeat-like"/>
    <property type="match status" value="1"/>
</dbReference>
<keyword evidence="1" id="KW-0853">WD repeat</keyword>